<keyword evidence="2" id="KW-1133">Transmembrane helix</keyword>
<protein>
    <submittedName>
        <fullName evidence="4">Alpha/beta fold hydrolase</fullName>
    </submittedName>
</protein>
<keyword evidence="2" id="KW-0472">Membrane</keyword>
<dbReference type="InterPro" id="IPR050261">
    <property type="entry name" value="FrsA_esterase"/>
</dbReference>
<evidence type="ECO:0000313" key="5">
    <source>
        <dbReference type="Proteomes" id="UP000487929"/>
    </source>
</evidence>
<keyword evidence="2" id="KW-0812">Transmembrane</keyword>
<dbReference type="SUPFAM" id="SSF53474">
    <property type="entry name" value="alpha/beta-Hydrolases"/>
    <property type="match status" value="1"/>
</dbReference>
<sequence length="308" mass="33457">MRVNPANRESGMAAAWWWAVPLGVASVSGGLLHLFHRRLRISLAAPRVAVTGTLEAHGVTGETVTFPTRRGRMLAGWWLPGGGRGTVVITHGWGANRELMLPLARPLQAAGWNVLLFDARNHGESDADSFSSMPRFAEDSEAALAWLRARPGMAEAPVALLGHSVGAAAVLLAASRRDDIGAVVSLSAFAHPDGMMRRWLAEKGLPFFPLGWYVLRYVERVIGHRFEAIAPVNTLPRVRCPVLLVHGRDDRVIPPSDAERLYASRGETPTRLHLLPGDHDLSQHIEGELPELLAFLAEALAETTVESA</sequence>
<dbReference type="PANTHER" id="PTHR22946">
    <property type="entry name" value="DIENELACTONE HYDROLASE DOMAIN-CONTAINING PROTEIN-RELATED"/>
    <property type="match status" value="1"/>
</dbReference>
<evidence type="ECO:0000313" key="4">
    <source>
        <dbReference type="EMBL" id="NAW34307.1"/>
    </source>
</evidence>
<dbReference type="Pfam" id="PF12146">
    <property type="entry name" value="Hydrolase_4"/>
    <property type="match status" value="1"/>
</dbReference>
<dbReference type="PANTHER" id="PTHR22946:SF9">
    <property type="entry name" value="POLYKETIDE TRANSFERASE AF380"/>
    <property type="match status" value="1"/>
</dbReference>
<dbReference type="Proteomes" id="UP000487929">
    <property type="component" value="Unassembled WGS sequence"/>
</dbReference>
<dbReference type="AlphaFoldDB" id="A0A7X5AQC1"/>
<accession>A0A7X5AQC1</accession>
<comment type="caution">
    <text evidence="4">The sequence shown here is derived from an EMBL/GenBank/DDBJ whole genome shotgun (WGS) entry which is preliminary data.</text>
</comment>
<proteinExistence type="predicted"/>
<feature type="domain" description="Serine aminopeptidase S33" evidence="3">
    <location>
        <begin position="84"/>
        <end position="200"/>
    </location>
</feature>
<gene>
    <name evidence="4" type="ORF">GRB96_07740</name>
</gene>
<organism evidence="4 5">
    <name type="scientific">Halomonas alimentaria</name>
    <dbReference type="NCBI Taxonomy" id="147248"/>
    <lineage>
        <taxon>Bacteria</taxon>
        <taxon>Pseudomonadati</taxon>
        <taxon>Pseudomonadota</taxon>
        <taxon>Gammaproteobacteria</taxon>
        <taxon>Oceanospirillales</taxon>
        <taxon>Halomonadaceae</taxon>
        <taxon>Halomonas</taxon>
    </lineage>
</organism>
<dbReference type="EMBL" id="WUTT01000001">
    <property type="protein sequence ID" value="NAW34307.1"/>
    <property type="molecule type" value="Genomic_DNA"/>
</dbReference>
<dbReference type="OrthoDB" id="4269629at2"/>
<name>A0A7X5AQC1_9GAMM</name>
<reference evidence="4 5" key="1">
    <citation type="submission" date="2019-12" db="EMBL/GenBank/DDBJ databases">
        <title>Draft genome sequencing of Halomonas alimentaria DSM 15356.</title>
        <authorList>
            <person name="Pandiyan K."/>
            <person name="Kushwaha P."/>
            <person name="Gowdham M."/>
            <person name="Chakdar H."/>
            <person name="Singh A."/>
            <person name="Kumar M."/>
            <person name="Saxena A.K."/>
        </authorList>
    </citation>
    <scope>NUCLEOTIDE SEQUENCE [LARGE SCALE GENOMIC DNA]</scope>
    <source>
        <strain evidence="4 5">DSM 15356</strain>
    </source>
</reference>
<evidence type="ECO:0000259" key="3">
    <source>
        <dbReference type="Pfam" id="PF12146"/>
    </source>
</evidence>
<dbReference type="Gene3D" id="3.40.50.1820">
    <property type="entry name" value="alpha/beta hydrolase"/>
    <property type="match status" value="1"/>
</dbReference>
<keyword evidence="5" id="KW-1185">Reference proteome</keyword>
<dbReference type="InterPro" id="IPR029058">
    <property type="entry name" value="AB_hydrolase_fold"/>
</dbReference>
<dbReference type="InterPro" id="IPR022742">
    <property type="entry name" value="Hydrolase_4"/>
</dbReference>
<evidence type="ECO:0000256" key="1">
    <source>
        <dbReference type="ARBA" id="ARBA00022801"/>
    </source>
</evidence>
<evidence type="ECO:0000256" key="2">
    <source>
        <dbReference type="SAM" id="Phobius"/>
    </source>
</evidence>
<dbReference type="GO" id="GO:0052689">
    <property type="term" value="F:carboxylic ester hydrolase activity"/>
    <property type="evidence" value="ECO:0007669"/>
    <property type="project" value="UniProtKB-ARBA"/>
</dbReference>
<keyword evidence="1 4" id="KW-0378">Hydrolase</keyword>
<feature type="transmembrane region" description="Helical" evidence="2">
    <location>
        <begin position="15"/>
        <end position="35"/>
    </location>
</feature>